<protein>
    <submittedName>
        <fullName evidence="2">Uncharacterized protein</fullName>
    </submittedName>
</protein>
<accession>A0A8H4R239</accession>
<dbReference type="AlphaFoldDB" id="A0A8H4R239"/>
<evidence type="ECO:0000313" key="3">
    <source>
        <dbReference type="Proteomes" id="UP000521872"/>
    </source>
</evidence>
<evidence type="ECO:0000313" key="2">
    <source>
        <dbReference type="EMBL" id="KAF4621018.1"/>
    </source>
</evidence>
<sequence>MAPIRTGDIAVPSNHRRLNPSTVARRPQDDKRKKNALPGPVNGQPKGSLRTSKMPSIRMDGLVGLPPEVIETLRYYQNNPLSWMDEEPTWIGKNTIRYCSRCSPLGTALKVIDMEKCSPEDLETNKTYLNGKFCELCKEERGLTASLMPPRASATTTTMTFGCSSVYSPPTGEVDTPQKQISAHSGNYFDPPYAGPSAGMPACYDGMSGVPVVQQRPWLPDGYGPSSSTMSSDSPQNRCAQIDYGQASTISACSVSAPYWENPTPVLHPSVQEAHFFALATNFALEENREEGLCTDTAGINMSNAVTRYDVKCLSNTYHLWMFSNVYRSKIWLEL</sequence>
<proteinExistence type="predicted"/>
<dbReference type="Proteomes" id="UP000521872">
    <property type="component" value="Unassembled WGS sequence"/>
</dbReference>
<evidence type="ECO:0000256" key="1">
    <source>
        <dbReference type="SAM" id="MobiDB-lite"/>
    </source>
</evidence>
<name>A0A8H4R239_9AGAR</name>
<organism evidence="2 3">
    <name type="scientific">Agrocybe pediades</name>
    <dbReference type="NCBI Taxonomy" id="84607"/>
    <lineage>
        <taxon>Eukaryota</taxon>
        <taxon>Fungi</taxon>
        <taxon>Dikarya</taxon>
        <taxon>Basidiomycota</taxon>
        <taxon>Agaricomycotina</taxon>
        <taxon>Agaricomycetes</taxon>
        <taxon>Agaricomycetidae</taxon>
        <taxon>Agaricales</taxon>
        <taxon>Agaricineae</taxon>
        <taxon>Strophariaceae</taxon>
        <taxon>Agrocybe</taxon>
    </lineage>
</organism>
<dbReference type="EMBL" id="JAACJL010000015">
    <property type="protein sequence ID" value="KAF4621018.1"/>
    <property type="molecule type" value="Genomic_DNA"/>
</dbReference>
<comment type="caution">
    <text evidence="2">The sequence shown here is derived from an EMBL/GenBank/DDBJ whole genome shotgun (WGS) entry which is preliminary data.</text>
</comment>
<reference evidence="2 3" key="1">
    <citation type="submission" date="2019-12" db="EMBL/GenBank/DDBJ databases">
        <authorList>
            <person name="Floudas D."/>
            <person name="Bentzer J."/>
            <person name="Ahren D."/>
            <person name="Johansson T."/>
            <person name="Persson P."/>
            <person name="Tunlid A."/>
        </authorList>
    </citation>
    <scope>NUCLEOTIDE SEQUENCE [LARGE SCALE GENOMIC DNA]</scope>
    <source>
        <strain evidence="2 3">CBS 102.39</strain>
    </source>
</reference>
<keyword evidence="3" id="KW-1185">Reference proteome</keyword>
<feature type="region of interest" description="Disordered" evidence="1">
    <location>
        <begin position="1"/>
        <end position="53"/>
    </location>
</feature>
<gene>
    <name evidence="2" type="ORF">D9613_000109</name>
</gene>